<feature type="region of interest" description="Disordered" evidence="1">
    <location>
        <begin position="314"/>
        <end position="344"/>
    </location>
</feature>
<organism evidence="2 3">
    <name type="scientific">Lentzea miocenica</name>
    <dbReference type="NCBI Taxonomy" id="3095431"/>
    <lineage>
        <taxon>Bacteria</taxon>
        <taxon>Bacillati</taxon>
        <taxon>Actinomycetota</taxon>
        <taxon>Actinomycetes</taxon>
        <taxon>Pseudonocardiales</taxon>
        <taxon>Pseudonocardiaceae</taxon>
        <taxon>Lentzea</taxon>
    </lineage>
</organism>
<evidence type="ECO:0000313" key="3">
    <source>
        <dbReference type="Proteomes" id="UP001285521"/>
    </source>
</evidence>
<comment type="caution">
    <text evidence="2">The sequence shown here is derived from an EMBL/GenBank/DDBJ whole genome shotgun (WGS) entry which is preliminary data.</text>
</comment>
<accession>A0ABU4SZR0</accession>
<name>A0ABU4SZR0_9PSEU</name>
<dbReference type="Proteomes" id="UP001285521">
    <property type="component" value="Unassembled WGS sequence"/>
</dbReference>
<gene>
    <name evidence="2" type="ORF">SK803_14300</name>
</gene>
<reference evidence="2 3" key="2">
    <citation type="submission" date="2023-11" db="EMBL/GenBank/DDBJ databases">
        <authorList>
            <person name="Lara A.C."/>
            <person name="Chronakova A."/>
        </authorList>
    </citation>
    <scope>NUCLEOTIDE SEQUENCE [LARGE SCALE GENOMIC DNA]</scope>
    <source>
        <strain evidence="2 3">BCCO 10_0856</strain>
    </source>
</reference>
<protein>
    <submittedName>
        <fullName evidence="2">Uncharacterized protein</fullName>
    </submittedName>
</protein>
<evidence type="ECO:0000313" key="2">
    <source>
        <dbReference type="EMBL" id="MDX8031396.1"/>
    </source>
</evidence>
<proteinExistence type="predicted"/>
<reference evidence="2 3" key="1">
    <citation type="submission" date="2023-11" db="EMBL/GenBank/DDBJ databases">
        <title>Lentzea sokolovensis, sp. nov., Lentzea kristufkii, sp. nov., and Lentzea miocenensis, sp. nov., rare actinobacteria from Sokolov Coal Basin, Miocene lacustrine sediment, Czech Republic.</title>
        <authorList>
            <person name="Lara A."/>
            <person name="Kotroba L."/>
            <person name="Nouioui I."/>
            <person name="Neumann-Schaal M."/>
            <person name="Mast Y."/>
            <person name="Chronakova A."/>
        </authorList>
    </citation>
    <scope>NUCLEOTIDE SEQUENCE [LARGE SCALE GENOMIC DNA]</scope>
    <source>
        <strain evidence="2 3">BCCO 10_0856</strain>
    </source>
</reference>
<sequence>MTSIDCFTVRWRLAEGEPKRDDVLDALLSGALDDALEACRIGCDEEIAIASVDVEPQRIGTGQSVADAAVVWAEAVAAAVTARITTGGPGVVRYPNRVAAVSDLVLSLTNGDSARMWAWRRLGLPSGGSGSEIVCGGLIEVAGQAPALVAALARAGRLPALVDLVGTAGVSRIAAAAWRALSADPITADAMTADFTVGSTAADRIDADRPNVGPTYVDSPTGAPNDAVAADGTGHDHVAAASEPLRATELLQDRVMTSPLARFACEATDPVLATALAALAVADTEPAVVSRGEGGPLVAALVTGRPVLDSSRIRQETDVSASPAALALPSSGETAGAESTSDPTIVDRRRHTTANAGVLFVLHVLEDPLESRWAYYHLAQELVARSSMEGEPPATDDPALLVFCGLPPGSEPPEQQPDDPVEARADAVIAAVRDRLTGRDLALCDDTALLAAIVRRRGAVVADPGWIEVELDLDEVSVDLRAAGLDLDPGWLPELGCVVRFRYV</sequence>
<evidence type="ECO:0000256" key="1">
    <source>
        <dbReference type="SAM" id="MobiDB-lite"/>
    </source>
</evidence>
<dbReference type="EMBL" id="JAXAVW010000010">
    <property type="protein sequence ID" value="MDX8031396.1"/>
    <property type="molecule type" value="Genomic_DNA"/>
</dbReference>
<keyword evidence="3" id="KW-1185">Reference proteome</keyword>
<dbReference type="RefSeq" id="WP_319966459.1">
    <property type="nucleotide sequence ID" value="NZ_JAXAVW010000010.1"/>
</dbReference>
<feature type="compositionally biased region" description="Low complexity" evidence="1">
    <location>
        <begin position="320"/>
        <end position="331"/>
    </location>
</feature>